<feature type="compositionally biased region" description="Gly residues" evidence="1">
    <location>
        <begin position="324"/>
        <end position="342"/>
    </location>
</feature>
<feature type="compositionally biased region" description="Gly residues" evidence="1">
    <location>
        <begin position="194"/>
        <end position="203"/>
    </location>
</feature>
<evidence type="ECO:0008006" key="4">
    <source>
        <dbReference type="Google" id="ProtNLM"/>
    </source>
</evidence>
<sequence length="384" mass="38912">MSADRHFSGGDNYESKSLEELRSLLGDARTALAAQLATEIGERGAAAKRLADGMNELAAKLEGRWQSGSVTRAKAAGDLLRSYGDEQEQIARGIGQPFASMAHAVKQVSEHVKELKLAGPEFPKSLPTGLRPEEITVLQASMARQEQAKEALRQEAIELGRSLDREAERTDRVSPRFDDLPAVFSPSPPPRPPEGGGGGGGGSTPPRGLPGERGGGVIEPAPTSDGSRPGPTPTPEGWRPGEVERAGWDRPVGGQVDGGRSGSGSDSGRGGMAGGGGTGSFGGVGFGGGSFGAGSSGGGSFGGSGHSAESRRSPGSALTPPPGRGGGSPGGSGPGGRAGQGGFMQPAVPGTSQGAEDEEHDRRYPYVEDLVGELPKVAPPVIGE</sequence>
<comment type="caution">
    <text evidence="2">The sequence shown here is derived from an EMBL/GenBank/DDBJ whole genome shotgun (WGS) entry which is preliminary data.</text>
</comment>
<dbReference type="Proteomes" id="UP001501747">
    <property type="component" value="Unassembled WGS sequence"/>
</dbReference>
<gene>
    <name evidence="2" type="ORF">GCM10022247_10910</name>
</gene>
<proteinExistence type="predicted"/>
<name>A0ABP7R6Z1_9PSEU</name>
<keyword evidence="3" id="KW-1185">Reference proteome</keyword>
<dbReference type="EMBL" id="BAABAL010000005">
    <property type="protein sequence ID" value="GAA3993382.1"/>
    <property type="molecule type" value="Genomic_DNA"/>
</dbReference>
<evidence type="ECO:0000256" key="1">
    <source>
        <dbReference type="SAM" id="MobiDB-lite"/>
    </source>
</evidence>
<feature type="region of interest" description="Disordered" evidence="1">
    <location>
        <begin position="162"/>
        <end position="364"/>
    </location>
</feature>
<organism evidence="2 3">
    <name type="scientific">Allokutzneria multivorans</name>
    <dbReference type="NCBI Taxonomy" id="1142134"/>
    <lineage>
        <taxon>Bacteria</taxon>
        <taxon>Bacillati</taxon>
        <taxon>Actinomycetota</taxon>
        <taxon>Actinomycetes</taxon>
        <taxon>Pseudonocardiales</taxon>
        <taxon>Pseudonocardiaceae</taxon>
        <taxon>Allokutzneria</taxon>
    </lineage>
</organism>
<evidence type="ECO:0000313" key="2">
    <source>
        <dbReference type="EMBL" id="GAA3993382.1"/>
    </source>
</evidence>
<dbReference type="RefSeq" id="WP_344871407.1">
    <property type="nucleotide sequence ID" value="NZ_BAABAL010000005.1"/>
</dbReference>
<protein>
    <recommendedName>
        <fullName evidence="4">PPE family protein</fullName>
    </recommendedName>
</protein>
<reference evidence="3" key="1">
    <citation type="journal article" date="2019" name="Int. J. Syst. Evol. Microbiol.">
        <title>The Global Catalogue of Microorganisms (GCM) 10K type strain sequencing project: providing services to taxonomists for standard genome sequencing and annotation.</title>
        <authorList>
            <consortium name="The Broad Institute Genomics Platform"/>
            <consortium name="The Broad Institute Genome Sequencing Center for Infectious Disease"/>
            <person name="Wu L."/>
            <person name="Ma J."/>
        </authorList>
    </citation>
    <scope>NUCLEOTIDE SEQUENCE [LARGE SCALE GENOMIC DNA]</scope>
    <source>
        <strain evidence="3">JCM 17342</strain>
    </source>
</reference>
<accession>A0ABP7R6Z1</accession>
<feature type="compositionally biased region" description="Basic and acidic residues" evidence="1">
    <location>
        <begin position="239"/>
        <end position="248"/>
    </location>
</feature>
<feature type="compositionally biased region" description="Gly residues" evidence="1">
    <location>
        <begin position="255"/>
        <end position="305"/>
    </location>
</feature>
<feature type="compositionally biased region" description="Basic and acidic residues" evidence="1">
    <location>
        <begin position="162"/>
        <end position="179"/>
    </location>
</feature>
<evidence type="ECO:0000313" key="3">
    <source>
        <dbReference type="Proteomes" id="UP001501747"/>
    </source>
</evidence>